<dbReference type="Pfam" id="PF10370">
    <property type="entry name" value="Rv2993c-like_N"/>
    <property type="match status" value="1"/>
</dbReference>
<reference evidence="4" key="2">
    <citation type="submission" date="2020-09" db="EMBL/GenBank/DDBJ databases">
        <authorList>
            <person name="Sun Q."/>
            <person name="Zhou Y."/>
        </authorList>
    </citation>
    <scope>NUCLEOTIDE SEQUENCE</scope>
    <source>
        <strain evidence="4">CGMCC 4.7372</strain>
    </source>
</reference>
<dbReference type="OrthoDB" id="9805307at2"/>
<dbReference type="Gene3D" id="3.90.850.10">
    <property type="entry name" value="Fumarylacetoacetase-like, C-terminal domain"/>
    <property type="match status" value="1"/>
</dbReference>
<gene>
    <name evidence="4" type="ORF">GCM10011612_16170</name>
</gene>
<dbReference type="Proteomes" id="UP000614239">
    <property type="component" value="Unassembled WGS sequence"/>
</dbReference>
<dbReference type="PANTHER" id="PTHR11820:SF7">
    <property type="entry name" value="ACYLPYRUVASE FAHD1, MITOCHONDRIAL"/>
    <property type="match status" value="1"/>
</dbReference>
<dbReference type="PANTHER" id="PTHR11820">
    <property type="entry name" value="ACYLPYRUVASE"/>
    <property type="match status" value="1"/>
</dbReference>
<comment type="caution">
    <text evidence="4">The sequence shown here is derived from an EMBL/GenBank/DDBJ whole genome shotgun (WGS) entry which is preliminary data.</text>
</comment>
<dbReference type="InterPro" id="IPR011234">
    <property type="entry name" value="Fumarylacetoacetase-like_C"/>
</dbReference>
<name>A0A8H9H9Q4_9ACTO</name>
<dbReference type="GO" id="GO:0016853">
    <property type="term" value="F:isomerase activity"/>
    <property type="evidence" value="ECO:0007669"/>
    <property type="project" value="UniProtKB-KW"/>
</dbReference>
<dbReference type="Pfam" id="PF01557">
    <property type="entry name" value="FAA_hydrolase"/>
    <property type="match status" value="1"/>
</dbReference>
<dbReference type="GO" id="GO:0018773">
    <property type="term" value="F:acetylpyruvate hydrolase activity"/>
    <property type="evidence" value="ECO:0007669"/>
    <property type="project" value="TreeGrafter"/>
</dbReference>
<keyword evidence="4" id="KW-0413">Isomerase</keyword>
<organism evidence="4 5">
    <name type="scientific">Actinomyces gaoshouyii</name>
    <dbReference type="NCBI Taxonomy" id="1960083"/>
    <lineage>
        <taxon>Bacteria</taxon>
        <taxon>Bacillati</taxon>
        <taxon>Actinomycetota</taxon>
        <taxon>Actinomycetes</taxon>
        <taxon>Actinomycetales</taxon>
        <taxon>Actinomycetaceae</taxon>
        <taxon>Actinomyces</taxon>
    </lineage>
</organism>
<dbReference type="AlphaFoldDB" id="A0A8H9H9Q4"/>
<reference evidence="4" key="1">
    <citation type="journal article" date="2014" name="Int. J. Syst. Evol. Microbiol.">
        <title>Complete genome sequence of Corynebacterium casei LMG S-19264T (=DSM 44701T), isolated from a smear-ripened cheese.</title>
        <authorList>
            <consortium name="US DOE Joint Genome Institute (JGI-PGF)"/>
            <person name="Walter F."/>
            <person name="Albersmeier A."/>
            <person name="Kalinowski J."/>
            <person name="Ruckert C."/>
        </authorList>
    </citation>
    <scope>NUCLEOTIDE SEQUENCE</scope>
    <source>
        <strain evidence="4">CGMCC 4.7372</strain>
    </source>
</reference>
<dbReference type="Gene3D" id="2.30.30.370">
    <property type="entry name" value="FAH"/>
    <property type="match status" value="1"/>
</dbReference>
<dbReference type="RefSeq" id="WP_080463148.1">
    <property type="nucleotide sequence ID" value="NZ_BMNJ01000005.1"/>
</dbReference>
<accession>A0A8H9H9Q4</accession>
<keyword evidence="1" id="KW-0479">Metal-binding</keyword>
<evidence type="ECO:0000256" key="1">
    <source>
        <dbReference type="ARBA" id="ARBA00022723"/>
    </source>
</evidence>
<evidence type="ECO:0000259" key="3">
    <source>
        <dbReference type="Pfam" id="PF10370"/>
    </source>
</evidence>
<evidence type="ECO:0000259" key="2">
    <source>
        <dbReference type="Pfam" id="PF01557"/>
    </source>
</evidence>
<dbReference type="InterPro" id="IPR036663">
    <property type="entry name" value="Fumarylacetoacetase_C_sf"/>
</dbReference>
<feature type="domain" description="Rv2993c-like N-terminal" evidence="3">
    <location>
        <begin position="1"/>
        <end position="64"/>
    </location>
</feature>
<dbReference type="GO" id="GO:0046872">
    <property type="term" value="F:metal ion binding"/>
    <property type="evidence" value="ECO:0007669"/>
    <property type="project" value="UniProtKB-KW"/>
</dbReference>
<dbReference type="EMBL" id="BMNJ01000005">
    <property type="protein sequence ID" value="GGO99280.1"/>
    <property type="molecule type" value="Genomic_DNA"/>
</dbReference>
<feature type="domain" description="Fumarylacetoacetase-like C-terminal" evidence="2">
    <location>
        <begin position="70"/>
        <end position="276"/>
    </location>
</feature>
<dbReference type="GO" id="GO:0019752">
    <property type="term" value="P:carboxylic acid metabolic process"/>
    <property type="evidence" value="ECO:0007669"/>
    <property type="project" value="UniProtKB-ARBA"/>
</dbReference>
<protein>
    <submittedName>
        <fullName evidence="4">2-hydroxyhepta-2,4-diene-1,7-dioate isomerase</fullName>
    </submittedName>
</protein>
<dbReference type="SUPFAM" id="SSF56529">
    <property type="entry name" value="FAH"/>
    <property type="match status" value="1"/>
</dbReference>
<evidence type="ECO:0000313" key="5">
    <source>
        <dbReference type="Proteomes" id="UP000614239"/>
    </source>
</evidence>
<dbReference type="FunFam" id="3.90.850.10:FF:000002">
    <property type="entry name" value="2-hydroxyhepta-2,4-diene-1,7-dioate isomerase"/>
    <property type="match status" value="1"/>
</dbReference>
<proteinExistence type="predicted"/>
<keyword evidence="5" id="KW-1185">Reference proteome</keyword>
<sequence length="278" mass="29676">MKIARFSTGDEPRYGIVQGLDEADAVPTGESEGHLLVLKGDPLFSVPEATGEVVELGEARLLAPVIPRSKVVAIGKNYAAHAAEMVGGMDGAVPQTPIIFLKPNTAVIGPDAPIVLPAWSEEVHYEAELAVVIKRIAKDLTPQDAHRVIMGYTVANDVSARDRQRAEPQWVRAKAFDTSCPLGPWIEIPEPGDERAFDPSHATVRTRLDGETVQEGGTQDMVMGVAELVAYASTIFTLLPGDVILTGTPEGVGEIRAGQRVSVEVEGIGGFSNPVVRR</sequence>
<dbReference type="InterPro" id="IPR018833">
    <property type="entry name" value="Rv2993c-like_N"/>
</dbReference>
<evidence type="ECO:0000313" key="4">
    <source>
        <dbReference type="EMBL" id="GGO99280.1"/>
    </source>
</evidence>